<name>A0ACB5PPA0_9BACT</name>
<accession>A0ACB5PPA0</accession>
<sequence>MGVHAVNRFTQHGDLIHRLIRQQYPQYKRVRTHSDKAALVRATYHQERFHLVLFLFFLLTSLYAAALGYGRWALLIGLTNVVYNLYPMWLQQYVRLRLHPSST</sequence>
<organism evidence="1 2">
    <name type="scientific">Hymenobacter qilianensis</name>
    <dbReference type="NCBI Taxonomy" id="1385715"/>
    <lineage>
        <taxon>Bacteria</taxon>
        <taxon>Pseudomonadati</taxon>
        <taxon>Bacteroidota</taxon>
        <taxon>Cytophagia</taxon>
        <taxon>Cytophagales</taxon>
        <taxon>Hymenobacteraceae</taxon>
        <taxon>Hymenobacter</taxon>
    </lineage>
</organism>
<protein>
    <submittedName>
        <fullName evidence="1">Uncharacterized protein</fullName>
    </submittedName>
</protein>
<evidence type="ECO:0000313" key="1">
    <source>
        <dbReference type="EMBL" id="GGF58540.1"/>
    </source>
</evidence>
<dbReference type="EMBL" id="BMFN01000001">
    <property type="protein sequence ID" value="GGF58540.1"/>
    <property type="molecule type" value="Genomic_DNA"/>
</dbReference>
<proteinExistence type="predicted"/>
<comment type="caution">
    <text evidence="1">The sequence shown here is derived from an EMBL/GenBank/DDBJ whole genome shotgun (WGS) entry which is preliminary data.</text>
</comment>
<dbReference type="Proteomes" id="UP000605392">
    <property type="component" value="Unassembled WGS sequence"/>
</dbReference>
<keyword evidence="2" id="KW-1185">Reference proteome</keyword>
<reference evidence="1 2" key="1">
    <citation type="journal article" date="2019" name="Int. J. Syst. Evol. Microbiol.">
        <title>The Global Catalogue of Microorganisms (GCM) 10K type strain sequencing project: providing services to taxonomists for standard genome sequencing and annotation.</title>
        <authorList>
            <consortium name="The Broad Institute Genomics Platform"/>
            <consortium name="The Broad Institute Genome Sequencing Center for Infectious Disease"/>
            <person name="Wu L."/>
            <person name="Ma J."/>
        </authorList>
    </citation>
    <scope>NUCLEOTIDE SEQUENCE [LARGE SCALE GENOMIC DNA]</scope>
    <source>
        <strain evidence="1 2">CGMCC 1.12720</strain>
    </source>
</reference>
<gene>
    <name evidence="1" type="ORF">GCM10011375_12130</name>
</gene>
<evidence type="ECO:0000313" key="2">
    <source>
        <dbReference type="Proteomes" id="UP000605392"/>
    </source>
</evidence>